<feature type="domain" description="ABC transmembrane type-2" evidence="10">
    <location>
        <begin position="22"/>
        <end position="249"/>
    </location>
</feature>
<dbReference type="PANTHER" id="PTHR30294">
    <property type="entry name" value="MEMBRANE COMPONENT OF ABC TRANSPORTER YHHJ-RELATED"/>
    <property type="match status" value="1"/>
</dbReference>
<evidence type="ECO:0000256" key="2">
    <source>
        <dbReference type="ARBA" id="ARBA00007783"/>
    </source>
</evidence>
<keyword evidence="5 9" id="KW-0812">Transmembrane</keyword>
<evidence type="ECO:0000313" key="12">
    <source>
        <dbReference type="Proteomes" id="UP000270616"/>
    </source>
</evidence>
<dbReference type="AlphaFoldDB" id="A0A3N3ZMN6"/>
<organism evidence="11 12">
    <name type="scientific">Kocuria soli</name>
    <dbReference type="NCBI Taxonomy" id="2485125"/>
    <lineage>
        <taxon>Bacteria</taxon>
        <taxon>Bacillati</taxon>
        <taxon>Actinomycetota</taxon>
        <taxon>Actinomycetes</taxon>
        <taxon>Micrococcales</taxon>
        <taxon>Micrococcaceae</taxon>
        <taxon>Kocuria</taxon>
    </lineage>
</organism>
<dbReference type="InterPro" id="IPR000412">
    <property type="entry name" value="ABC_2_transport"/>
</dbReference>
<proteinExistence type="inferred from homology"/>
<dbReference type="InterPro" id="IPR047817">
    <property type="entry name" value="ABC2_TM_bact-type"/>
</dbReference>
<keyword evidence="7 9" id="KW-0472">Membrane</keyword>
<evidence type="ECO:0000256" key="8">
    <source>
        <dbReference type="ARBA" id="ARBA00023251"/>
    </source>
</evidence>
<feature type="transmembrane region" description="Helical" evidence="9">
    <location>
        <begin position="228"/>
        <end position="246"/>
    </location>
</feature>
<dbReference type="GO" id="GO:0043190">
    <property type="term" value="C:ATP-binding cassette (ABC) transporter complex"/>
    <property type="evidence" value="ECO:0007669"/>
    <property type="project" value="InterPro"/>
</dbReference>
<dbReference type="OrthoDB" id="9776218at2"/>
<evidence type="ECO:0000256" key="3">
    <source>
        <dbReference type="ARBA" id="ARBA00022448"/>
    </source>
</evidence>
<protein>
    <recommendedName>
        <fullName evidence="9">Transport permease protein</fullName>
    </recommendedName>
</protein>
<sequence>MNPRTFGASALRIIQQLTTDRRTLGLILAVPLVLVTLLYYVYRDVPVPPGGQDPFPRIALIMLGILPMLVMFAVTSVAMLRERTSGTLERLWTTPLHRADLVGGYALAFAGMAVLQSLLLSAVTYWFLGVTTEGSAGWVVLVAALSSTVGIAFGLLASAFARTEFQAVQFMPVFISPQIFLCGLLVDTDLMPDVLQWLSEFMPMTYAVDALMQIRDSASMGSDFTGDALMLAAMALGALLLAALTMPRSTR</sequence>
<comment type="similarity">
    <text evidence="2 9">Belongs to the ABC-2 integral membrane protein family.</text>
</comment>
<keyword evidence="8" id="KW-0046">Antibiotic resistance</keyword>
<evidence type="ECO:0000256" key="5">
    <source>
        <dbReference type="ARBA" id="ARBA00022692"/>
    </source>
</evidence>
<keyword evidence="4 9" id="KW-1003">Cell membrane</keyword>
<gene>
    <name evidence="11" type="ORF">EDL96_11825</name>
</gene>
<feature type="transmembrane region" description="Helical" evidence="9">
    <location>
        <begin position="167"/>
        <end position="186"/>
    </location>
</feature>
<dbReference type="InterPro" id="IPR051449">
    <property type="entry name" value="ABC-2_transporter_component"/>
</dbReference>
<dbReference type="GO" id="GO:0046677">
    <property type="term" value="P:response to antibiotic"/>
    <property type="evidence" value="ECO:0007669"/>
    <property type="project" value="UniProtKB-KW"/>
</dbReference>
<evidence type="ECO:0000256" key="7">
    <source>
        <dbReference type="ARBA" id="ARBA00023136"/>
    </source>
</evidence>
<keyword evidence="6 9" id="KW-1133">Transmembrane helix</keyword>
<feature type="transmembrane region" description="Helical" evidence="9">
    <location>
        <begin position="101"/>
        <end position="126"/>
    </location>
</feature>
<dbReference type="GO" id="GO:0140359">
    <property type="term" value="F:ABC-type transporter activity"/>
    <property type="evidence" value="ECO:0007669"/>
    <property type="project" value="InterPro"/>
</dbReference>
<evidence type="ECO:0000256" key="1">
    <source>
        <dbReference type="ARBA" id="ARBA00004651"/>
    </source>
</evidence>
<dbReference type="RefSeq" id="WP_123826376.1">
    <property type="nucleotide sequence ID" value="NZ_RKMF01000016.1"/>
</dbReference>
<feature type="transmembrane region" description="Helical" evidence="9">
    <location>
        <begin position="138"/>
        <end position="160"/>
    </location>
</feature>
<dbReference type="PIRSF" id="PIRSF006648">
    <property type="entry name" value="DrrB"/>
    <property type="match status" value="1"/>
</dbReference>
<dbReference type="PROSITE" id="PS51012">
    <property type="entry name" value="ABC_TM2"/>
    <property type="match status" value="1"/>
</dbReference>
<feature type="transmembrane region" description="Helical" evidence="9">
    <location>
        <begin position="58"/>
        <end position="80"/>
    </location>
</feature>
<keyword evidence="12" id="KW-1185">Reference proteome</keyword>
<reference evidence="11 12" key="1">
    <citation type="submission" date="2018-10" db="EMBL/GenBank/DDBJ databases">
        <title>Kocuria sp. M5W7-7, whole genome shotgun sequence.</title>
        <authorList>
            <person name="Tuo L."/>
        </authorList>
    </citation>
    <scope>NUCLEOTIDE SEQUENCE [LARGE SCALE GENOMIC DNA]</scope>
    <source>
        <strain evidence="11 12">M5W7-7</strain>
    </source>
</reference>
<dbReference type="Pfam" id="PF01061">
    <property type="entry name" value="ABC2_membrane"/>
    <property type="match status" value="1"/>
</dbReference>
<dbReference type="EMBL" id="RKMF01000016">
    <property type="protein sequence ID" value="ROZ61966.1"/>
    <property type="molecule type" value="Genomic_DNA"/>
</dbReference>
<dbReference type="PANTHER" id="PTHR30294:SF38">
    <property type="entry name" value="TRANSPORT PERMEASE PROTEIN"/>
    <property type="match status" value="1"/>
</dbReference>
<dbReference type="InterPro" id="IPR013525">
    <property type="entry name" value="ABC2_TM"/>
</dbReference>
<accession>A0A3N3ZMN6</accession>
<comment type="subcellular location">
    <subcellularLocation>
        <location evidence="1 9">Cell membrane</location>
        <topology evidence="1 9">Multi-pass membrane protein</topology>
    </subcellularLocation>
</comment>
<feature type="transmembrane region" description="Helical" evidence="9">
    <location>
        <begin position="23"/>
        <end position="42"/>
    </location>
</feature>
<evidence type="ECO:0000256" key="6">
    <source>
        <dbReference type="ARBA" id="ARBA00022989"/>
    </source>
</evidence>
<name>A0A3N3ZMN6_9MICC</name>
<evidence type="ECO:0000259" key="10">
    <source>
        <dbReference type="PROSITE" id="PS51012"/>
    </source>
</evidence>
<comment type="caution">
    <text evidence="11">The sequence shown here is derived from an EMBL/GenBank/DDBJ whole genome shotgun (WGS) entry which is preliminary data.</text>
</comment>
<dbReference type="Proteomes" id="UP000270616">
    <property type="component" value="Unassembled WGS sequence"/>
</dbReference>
<evidence type="ECO:0000256" key="4">
    <source>
        <dbReference type="ARBA" id="ARBA00022475"/>
    </source>
</evidence>
<evidence type="ECO:0000256" key="9">
    <source>
        <dbReference type="RuleBase" id="RU361157"/>
    </source>
</evidence>
<evidence type="ECO:0000313" key="11">
    <source>
        <dbReference type="EMBL" id="ROZ61966.1"/>
    </source>
</evidence>
<keyword evidence="3 9" id="KW-0813">Transport</keyword>